<dbReference type="RefSeq" id="WP_210666601.1">
    <property type="nucleotide sequence ID" value="NZ_JAGFBV010000016.1"/>
</dbReference>
<organism evidence="2 3">
    <name type="scientific">Flavobacterium geliluteum</name>
    <dbReference type="NCBI Taxonomy" id="2816120"/>
    <lineage>
        <taxon>Bacteria</taxon>
        <taxon>Pseudomonadati</taxon>
        <taxon>Bacteroidota</taxon>
        <taxon>Flavobacteriia</taxon>
        <taxon>Flavobacteriales</taxon>
        <taxon>Flavobacteriaceae</taxon>
        <taxon>Flavobacterium</taxon>
    </lineage>
</organism>
<dbReference type="EMBL" id="JAGFBV010000016">
    <property type="protein sequence ID" value="MBP4138607.1"/>
    <property type="molecule type" value="Genomic_DNA"/>
</dbReference>
<dbReference type="Pfam" id="PF06439">
    <property type="entry name" value="3keto-disac_hyd"/>
    <property type="match status" value="1"/>
</dbReference>
<reference evidence="2 3" key="1">
    <citation type="submission" date="2021-03" db="EMBL/GenBank/DDBJ databases">
        <title>Flavobacterium Flabelliformis Sp. Nov. And Flavobacterium Geliluteum Sp. Nov., Two Novel Multidrug Resistant Psychrophilic Species Isolated From Antarctica.</title>
        <authorList>
            <person name="Kralova S."/>
            <person name="Busse H.J."/>
            <person name="Bezdicek M."/>
            <person name="Nykrynova M."/>
            <person name="Kroupova E."/>
            <person name="Krsek D."/>
            <person name="Sedlacek I."/>
        </authorList>
    </citation>
    <scope>NUCLEOTIDE SEQUENCE [LARGE SCALE GENOMIC DNA]</scope>
    <source>
        <strain evidence="2 3">P7388</strain>
    </source>
</reference>
<accession>A0A940XA39</accession>
<proteinExistence type="predicted"/>
<evidence type="ECO:0000259" key="1">
    <source>
        <dbReference type="Pfam" id="PF06439"/>
    </source>
</evidence>
<keyword evidence="3" id="KW-1185">Reference proteome</keyword>
<sequence length="220" mass="25454">MKKLNIICMMLISLLTYSQKEQKLNLFKLIKTNQLRIINREAKVIDSLSNSYIKLSENKSEGIVWLPIKDFKNGTIKIEMRGKNVQKSFIGIAFHGQDDNTYDAVYCRPFNFIAKDSIRRVHAIQYISHPIDTWKKLREEKNSLYEKEIVNPPNPDGWFAMTIVVDNKSVKAYINDAKKPALEVDKLNNYRNGKIGLFMGDDSGGDFKNVIVKQYKDEVK</sequence>
<dbReference type="Proteomes" id="UP000675047">
    <property type="component" value="Unassembled WGS sequence"/>
</dbReference>
<dbReference type="AlphaFoldDB" id="A0A940XA39"/>
<protein>
    <submittedName>
        <fullName evidence="2">DUF1080 domain-containing protein</fullName>
    </submittedName>
</protein>
<dbReference type="GO" id="GO:0016787">
    <property type="term" value="F:hydrolase activity"/>
    <property type="evidence" value="ECO:0007669"/>
    <property type="project" value="InterPro"/>
</dbReference>
<gene>
    <name evidence="2" type="ORF">J3495_10960</name>
</gene>
<name>A0A940XA39_9FLAO</name>
<evidence type="ECO:0000313" key="2">
    <source>
        <dbReference type="EMBL" id="MBP4138607.1"/>
    </source>
</evidence>
<evidence type="ECO:0000313" key="3">
    <source>
        <dbReference type="Proteomes" id="UP000675047"/>
    </source>
</evidence>
<dbReference type="InterPro" id="IPR010496">
    <property type="entry name" value="AL/BT2_dom"/>
</dbReference>
<comment type="caution">
    <text evidence="2">The sequence shown here is derived from an EMBL/GenBank/DDBJ whole genome shotgun (WGS) entry which is preliminary data.</text>
</comment>
<feature type="domain" description="3-keto-alpha-glucoside-1,2-lyase/3-keto-2-hydroxy-glucal hydratase" evidence="1">
    <location>
        <begin position="56"/>
        <end position="213"/>
    </location>
</feature>
<dbReference type="Gene3D" id="2.60.120.560">
    <property type="entry name" value="Exo-inulinase, domain 1"/>
    <property type="match status" value="1"/>
</dbReference>